<evidence type="ECO:0000256" key="9">
    <source>
        <dbReference type="ARBA" id="ARBA00031501"/>
    </source>
</evidence>
<comment type="catalytic activity">
    <reaction evidence="1">
        <text>Transfers a segment of a (1-&gt;4)-alpha-D-glucan to a new position in an acceptor, which may be glucose or a (1-&gt;4)-alpha-D-glucan.</text>
        <dbReference type="EC" id="2.4.1.25"/>
    </reaction>
</comment>
<accession>Q0FHW4</accession>
<dbReference type="eggNOG" id="COG1640">
    <property type="taxonomic scope" value="Bacteria"/>
</dbReference>
<keyword evidence="7" id="KW-0119">Carbohydrate metabolism</keyword>
<dbReference type="HOGENOM" id="CLU_1371076_0_0_5"/>
<evidence type="ECO:0000256" key="5">
    <source>
        <dbReference type="ARBA" id="ARBA00022676"/>
    </source>
</evidence>
<dbReference type="EC" id="2.4.1.25" evidence="3"/>
<dbReference type="EMBL" id="AATQ01000066">
    <property type="protein sequence ID" value="EAU43792.1"/>
    <property type="molecule type" value="Genomic_DNA"/>
</dbReference>
<dbReference type="SUPFAM" id="SSF51445">
    <property type="entry name" value="(Trans)glycosidases"/>
    <property type="match status" value="1"/>
</dbReference>
<keyword evidence="5" id="KW-0328">Glycosyltransferase</keyword>
<dbReference type="PANTHER" id="PTHR32438:SF5">
    <property type="entry name" value="4-ALPHA-GLUCANOTRANSFERASE DPE1, CHLOROPLASTIC_AMYLOPLASTIC"/>
    <property type="match status" value="1"/>
</dbReference>
<evidence type="ECO:0000256" key="7">
    <source>
        <dbReference type="ARBA" id="ARBA00023277"/>
    </source>
</evidence>
<reference evidence="10 11" key="1">
    <citation type="journal article" date="2010" name="J. Bacteriol.">
        <title>Genome sequences of Pelagibaca bermudensis HTCC2601T and Maritimibacter alkaliphilus HTCC2654T, the type strains of two marine Roseobacter genera.</title>
        <authorList>
            <person name="Thrash J.C."/>
            <person name="Cho J.C."/>
            <person name="Ferriera S."/>
            <person name="Johnson J."/>
            <person name="Vergin K.L."/>
            <person name="Giovannoni S.J."/>
        </authorList>
    </citation>
    <scope>NUCLEOTIDE SEQUENCE [LARGE SCALE GENOMIC DNA]</scope>
    <source>
        <strain evidence="11">DSM 26914 / JCM 13377 / KCTC 12554 / HTCC2601</strain>
    </source>
</reference>
<evidence type="ECO:0000256" key="4">
    <source>
        <dbReference type="ARBA" id="ARBA00020295"/>
    </source>
</evidence>
<dbReference type="GO" id="GO:0004134">
    <property type="term" value="F:4-alpha-glucanotransferase activity"/>
    <property type="evidence" value="ECO:0007669"/>
    <property type="project" value="UniProtKB-EC"/>
</dbReference>
<dbReference type="RefSeq" id="WP_007800381.1">
    <property type="nucleotide sequence ID" value="NZ_DS022276.1"/>
</dbReference>
<keyword evidence="11" id="KW-1185">Reference proteome</keyword>
<dbReference type="InterPro" id="IPR003385">
    <property type="entry name" value="Glyco_hydro_77"/>
</dbReference>
<dbReference type="Pfam" id="PF02446">
    <property type="entry name" value="Glyco_hydro_77"/>
    <property type="match status" value="1"/>
</dbReference>
<evidence type="ECO:0000313" key="11">
    <source>
        <dbReference type="Proteomes" id="UP000006230"/>
    </source>
</evidence>
<dbReference type="InterPro" id="IPR017853">
    <property type="entry name" value="GH"/>
</dbReference>
<keyword evidence="6 10" id="KW-0808">Transferase</keyword>
<sequence length="199" mass="21759">MLAVARMEAARAGAVIVGEDLGVIPDGLQHALKDSGILGCRLMCFEHTGDPPWYKAPQEYDEGVIASFSSHDLPTWKGWREGREIALRRDMGIIPAEHTEGMFGFRGREVEGMDGATAPYRNGYAPESPEAMAALLAETASCMVALQVEDMLEMESQPNMPGTVWEYPNWRQRLPAGVDEIAASPVLANAARIMKRAGR</sequence>
<dbReference type="STRING" id="314265.R2601_24589"/>
<evidence type="ECO:0000256" key="1">
    <source>
        <dbReference type="ARBA" id="ARBA00000439"/>
    </source>
</evidence>
<evidence type="ECO:0000256" key="8">
    <source>
        <dbReference type="ARBA" id="ARBA00031423"/>
    </source>
</evidence>
<dbReference type="PANTHER" id="PTHR32438">
    <property type="entry name" value="4-ALPHA-GLUCANOTRANSFERASE DPE1, CHLOROPLASTIC/AMYLOPLASTIC"/>
    <property type="match status" value="1"/>
</dbReference>
<organism evidence="10 11">
    <name type="scientific">Salipiger bermudensis (strain DSM 26914 / JCM 13377 / KCTC 12554 / HTCC2601)</name>
    <name type="common">Pelagibaca bermudensis</name>
    <dbReference type="NCBI Taxonomy" id="314265"/>
    <lineage>
        <taxon>Bacteria</taxon>
        <taxon>Pseudomonadati</taxon>
        <taxon>Pseudomonadota</taxon>
        <taxon>Alphaproteobacteria</taxon>
        <taxon>Rhodobacterales</taxon>
        <taxon>Roseobacteraceae</taxon>
        <taxon>Salipiger</taxon>
    </lineage>
</organism>
<protein>
    <recommendedName>
        <fullName evidence="4">4-alpha-glucanotransferase</fullName>
        <ecNumber evidence="3">2.4.1.25</ecNumber>
    </recommendedName>
    <alternativeName>
        <fullName evidence="8">Amylomaltase</fullName>
    </alternativeName>
    <alternativeName>
        <fullName evidence="9">Disproportionating enzyme</fullName>
    </alternativeName>
</protein>
<comment type="caution">
    <text evidence="10">The sequence shown here is derived from an EMBL/GenBank/DDBJ whole genome shotgun (WGS) entry which is preliminary data.</text>
</comment>
<dbReference type="Gene3D" id="3.20.20.80">
    <property type="entry name" value="Glycosidases"/>
    <property type="match status" value="1"/>
</dbReference>
<evidence type="ECO:0000256" key="6">
    <source>
        <dbReference type="ARBA" id="ARBA00022679"/>
    </source>
</evidence>
<dbReference type="AlphaFoldDB" id="Q0FHW4"/>
<evidence type="ECO:0000256" key="3">
    <source>
        <dbReference type="ARBA" id="ARBA00012560"/>
    </source>
</evidence>
<comment type="similarity">
    <text evidence="2">Belongs to the disproportionating enzyme family.</text>
</comment>
<proteinExistence type="inferred from homology"/>
<evidence type="ECO:0000256" key="2">
    <source>
        <dbReference type="ARBA" id="ARBA00005684"/>
    </source>
</evidence>
<name>Q0FHW4_SALBH</name>
<gene>
    <name evidence="10" type="ORF">R2601_24589</name>
</gene>
<dbReference type="Proteomes" id="UP000006230">
    <property type="component" value="Unassembled WGS sequence"/>
</dbReference>
<dbReference type="GO" id="GO:0005975">
    <property type="term" value="P:carbohydrate metabolic process"/>
    <property type="evidence" value="ECO:0007669"/>
    <property type="project" value="InterPro"/>
</dbReference>
<evidence type="ECO:0000313" key="10">
    <source>
        <dbReference type="EMBL" id="EAU43792.1"/>
    </source>
</evidence>